<feature type="transmembrane region" description="Helical" evidence="6">
    <location>
        <begin position="73"/>
        <end position="95"/>
    </location>
</feature>
<comment type="subcellular location">
    <subcellularLocation>
        <location evidence="1">Membrane</location>
        <topology evidence="1">Multi-pass membrane protein</topology>
    </subcellularLocation>
</comment>
<protein>
    <recommendedName>
        <fullName evidence="7">Major facilitator superfamily (MFS) profile domain-containing protein</fullName>
    </recommendedName>
</protein>
<feature type="transmembrane region" description="Helical" evidence="6">
    <location>
        <begin position="32"/>
        <end position="53"/>
    </location>
</feature>
<dbReference type="AlphaFoldDB" id="A0A9P7RMW2"/>
<dbReference type="CDD" id="cd17330">
    <property type="entry name" value="MFS_SLC46_TetA_like"/>
    <property type="match status" value="1"/>
</dbReference>
<dbReference type="GO" id="GO:0016020">
    <property type="term" value="C:membrane"/>
    <property type="evidence" value="ECO:0007669"/>
    <property type="project" value="UniProtKB-SubCell"/>
</dbReference>
<dbReference type="Pfam" id="PF07690">
    <property type="entry name" value="MFS_1"/>
    <property type="match status" value="1"/>
</dbReference>
<feature type="transmembrane region" description="Helical" evidence="6">
    <location>
        <begin position="248"/>
        <end position="276"/>
    </location>
</feature>
<dbReference type="PROSITE" id="PS50850">
    <property type="entry name" value="MFS"/>
    <property type="match status" value="1"/>
</dbReference>
<dbReference type="OrthoDB" id="419616at2759"/>
<evidence type="ECO:0000313" key="9">
    <source>
        <dbReference type="Proteomes" id="UP001049176"/>
    </source>
</evidence>
<dbReference type="InterPro" id="IPR036259">
    <property type="entry name" value="MFS_trans_sf"/>
</dbReference>
<dbReference type="PRINTS" id="PR01035">
    <property type="entry name" value="TCRTETA"/>
</dbReference>
<dbReference type="InterPro" id="IPR001958">
    <property type="entry name" value="Tet-R_TetA/multi-R_MdtG-like"/>
</dbReference>
<organism evidence="8 9">
    <name type="scientific">Marasmius oreades</name>
    <name type="common">fairy-ring Marasmius</name>
    <dbReference type="NCBI Taxonomy" id="181124"/>
    <lineage>
        <taxon>Eukaryota</taxon>
        <taxon>Fungi</taxon>
        <taxon>Dikarya</taxon>
        <taxon>Basidiomycota</taxon>
        <taxon>Agaricomycotina</taxon>
        <taxon>Agaricomycetes</taxon>
        <taxon>Agaricomycetidae</taxon>
        <taxon>Agaricales</taxon>
        <taxon>Marasmiineae</taxon>
        <taxon>Marasmiaceae</taxon>
        <taxon>Marasmius</taxon>
    </lineage>
</organism>
<dbReference type="SUPFAM" id="SSF103473">
    <property type="entry name" value="MFS general substrate transporter"/>
    <property type="match status" value="1"/>
</dbReference>
<feature type="transmembrane region" description="Helical" evidence="6">
    <location>
        <begin position="441"/>
        <end position="462"/>
    </location>
</feature>
<sequence length="473" mass="51663">MSTPRLPAATCDDEQQPLLQNGQIRKKSSTSFALQLFILCYLRLVDPLNFTQIFPYINQFLADLNVSEDPSKIGLYSGLVESAFALAQLLAIYPWASLSDRIGRKPVILSGVFGLTIATLLFGVSSSFPAMLAARALAGMFSGNVSIIPTVLCDITDASNEAFAFSLFTVWWPIGSIVGPLIGGFASDPDVLPEKYRHGIFEEYQYFLPCLMVAAINFGGFLLTYFFLQETVEKGAESKPTFGTTTKLLLSIPIFRTICASAFSLSFLTVSFEVVFVLFCYSPVLQGGLGLSVQQIGYSLGFAGFVGAISQFLILPVLLRRFDHAKIYYACVNVWPLVFLALPALNILARRVYDPLVGKTSSSGYDASLWTGIAVVLATSKVGIWPYLVNMLLVKNYTPPSVIGSANGLLQLFICISRAFGPIITSTIFSLSVSRHLLSGYLWAIFLSALAIGGTLVARRIINHSHRLRVQQL</sequence>
<dbReference type="Proteomes" id="UP001049176">
    <property type="component" value="Chromosome 10"/>
</dbReference>
<evidence type="ECO:0000256" key="4">
    <source>
        <dbReference type="ARBA" id="ARBA00022989"/>
    </source>
</evidence>
<feature type="transmembrane region" description="Helical" evidence="6">
    <location>
        <begin position="409"/>
        <end position="429"/>
    </location>
</feature>
<dbReference type="GeneID" id="66071642"/>
<dbReference type="RefSeq" id="XP_043003095.1">
    <property type="nucleotide sequence ID" value="XM_043159492.1"/>
</dbReference>
<feature type="transmembrane region" description="Helical" evidence="6">
    <location>
        <begin position="369"/>
        <end position="388"/>
    </location>
</feature>
<evidence type="ECO:0000256" key="1">
    <source>
        <dbReference type="ARBA" id="ARBA00004141"/>
    </source>
</evidence>
<accession>A0A9P7RMW2</accession>
<dbReference type="InterPro" id="IPR020846">
    <property type="entry name" value="MFS_dom"/>
</dbReference>
<dbReference type="KEGG" id="more:E1B28_002566"/>
<dbReference type="GO" id="GO:0022857">
    <property type="term" value="F:transmembrane transporter activity"/>
    <property type="evidence" value="ECO:0007669"/>
    <property type="project" value="InterPro"/>
</dbReference>
<dbReference type="PANTHER" id="PTHR23504:SF15">
    <property type="entry name" value="MAJOR FACILITATOR SUPERFAMILY (MFS) PROFILE DOMAIN-CONTAINING PROTEIN"/>
    <property type="match status" value="1"/>
</dbReference>
<comment type="caution">
    <text evidence="8">The sequence shown here is derived from an EMBL/GenBank/DDBJ whole genome shotgun (WGS) entry which is preliminary data.</text>
</comment>
<feature type="transmembrane region" description="Helical" evidence="6">
    <location>
        <begin position="107"/>
        <end position="126"/>
    </location>
</feature>
<dbReference type="InterPro" id="IPR011701">
    <property type="entry name" value="MFS"/>
</dbReference>
<evidence type="ECO:0000313" key="8">
    <source>
        <dbReference type="EMBL" id="KAG7086624.1"/>
    </source>
</evidence>
<evidence type="ECO:0000256" key="3">
    <source>
        <dbReference type="ARBA" id="ARBA00022692"/>
    </source>
</evidence>
<gene>
    <name evidence="8" type="ORF">E1B28_002566</name>
</gene>
<feature type="domain" description="Major facilitator superfamily (MFS) profile" evidence="7">
    <location>
        <begin position="35"/>
        <end position="466"/>
    </location>
</feature>
<evidence type="ECO:0000259" key="7">
    <source>
        <dbReference type="PROSITE" id="PS50850"/>
    </source>
</evidence>
<feature type="transmembrane region" description="Helical" evidence="6">
    <location>
        <begin position="164"/>
        <end position="186"/>
    </location>
</feature>
<feature type="transmembrane region" description="Helical" evidence="6">
    <location>
        <begin position="132"/>
        <end position="152"/>
    </location>
</feature>
<evidence type="ECO:0000256" key="2">
    <source>
        <dbReference type="ARBA" id="ARBA00022448"/>
    </source>
</evidence>
<reference evidence="8" key="1">
    <citation type="journal article" date="2021" name="Genome Biol. Evol.">
        <title>The assembled and annotated genome of the fairy-ring fungus Marasmius oreades.</title>
        <authorList>
            <person name="Hiltunen M."/>
            <person name="Ament-Velasquez S.L."/>
            <person name="Johannesson H."/>
        </authorList>
    </citation>
    <scope>NUCLEOTIDE SEQUENCE</scope>
    <source>
        <strain evidence="8">03SP1</strain>
    </source>
</reference>
<proteinExistence type="predicted"/>
<feature type="transmembrane region" description="Helical" evidence="6">
    <location>
        <begin position="206"/>
        <end position="228"/>
    </location>
</feature>
<name>A0A9P7RMW2_9AGAR</name>
<keyword evidence="9" id="KW-1185">Reference proteome</keyword>
<keyword evidence="4 6" id="KW-1133">Transmembrane helix</keyword>
<feature type="transmembrane region" description="Helical" evidence="6">
    <location>
        <begin position="296"/>
        <end position="315"/>
    </location>
</feature>
<feature type="transmembrane region" description="Helical" evidence="6">
    <location>
        <begin position="327"/>
        <end position="349"/>
    </location>
</feature>
<dbReference type="Gene3D" id="1.20.1250.20">
    <property type="entry name" value="MFS general substrate transporter like domains"/>
    <property type="match status" value="1"/>
</dbReference>
<dbReference type="PANTHER" id="PTHR23504">
    <property type="entry name" value="MAJOR FACILITATOR SUPERFAMILY DOMAIN-CONTAINING PROTEIN 10"/>
    <property type="match status" value="1"/>
</dbReference>
<keyword evidence="3 6" id="KW-0812">Transmembrane</keyword>
<evidence type="ECO:0000256" key="6">
    <source>
        <dbReference type="SAM" id="Phobius"/>
    </source>
</evidence>
<evidence type="ECO:0000256" key="5">
    <source>
        <dbReference type="ARBA" id="ARBA00023136"/>
    </source>
</evidence>
<keyword evidence="2" id="KW-0813">Transport</keyword>
<keyword evidence="5 6" id="KW-0472">Membrane</keyword>
<dbReference type="EMBL" id="CM032190">
    <property type="protein sequence ID" value="KAG7086624.1"/>
    <property type="molecule type" value="Genomic_DNA"/>
</dbReference>